<keyword evidence="1" id="KW-0430">Lectin</keyword>
<organism evidence="3 4">
    <name type="scientific">Musa balbisiana</name>
    <name type="common">Banana</name>
    <dbReference type="NCBI Taxonomy" id="52838"/>
    <lineage>
        <taxon>Eukaryota</taxon>
        <taxon>Viridiplantae</taxon>
        <taxon>Streptophyta</taxon>
        <taxon>Embryophyta</taxon>
        <taxon>Tracheophyta</taxon>
        <taxon>Spermatophyta</taxon>
        <taxon>Magnoliopsida</taxon>
        <taxon>Liliopsida</taxon>
        <taxon>Zingiberales</taxon>
        <taxon>Musaceae</taxon>
        <taxon>Musa</taxon>
    </lineage>
</organism>
<proteinExistence type="predicted"/>
<dbReference type="GO" id="GO:0030246">
    <property type="term" value="F:carbohydrate binding"/>
    <property type="evidence" value="ECO:0007669"/>
    <property type="project" value="UniProtKB-KW"/>
</dbReference>
<name>A0A4S8IJH9_MUSBA</name>
<dbReference type="PROSITE" id="PS51752">
    <property type="entry name" value="JACALIN_LECTIN"/>
    <property type="match status" value="2"/>
</dbReference>
<dbReference type="InterPro" id="IPR036404">
    <property type="entry name" value="Jacalin-like_lectin_dom_sf"/>
</dbReference>
<dbReference type="Pfam" id="PF01419">
    <property type="entry name" value="Jacalin"/>
    <property type="match status" value="2"/>
</dbReference>
<dbReference type="SUPFAM" id="SSF51101">
    <property type="entry name" value="Mannose-binding lectins"/>
    <property type="match status" value="3"/>
</dbReference>
<evidence type="ECO:0000259" key="2">
    <source>
        <dbReference type="PROSITE" id="PS51752"/>
    </source>
</evidence>
<sequence length="398" mass="42878">MEGLLELALLECTAAVEASNQIKTASHARGGVPKCPCDDESRWSMEPADKITGISIGAASCVNSIKITFDIDGTTRVTPRYGGPGGELFQACLSNLHPSMHLCFCLPLPPTNTYYQIHKSLNASNQIKTASHARGGVPKCPCDDESRWSMEPADKITGISIGAASCVNSIKITFDIDGTTRFTLMQDEYLTSVSGYVKYDCSKFPCVSQLTFTTNLGKTYGPYGGGGGTFFEVNVEYDEIKGFFGRATTEYLTAFGVYASNLIKTAAHARGGVPKCPCGNESRWAMEPADKITGISVGAASCVNSIKITFDIDGTTRFTLMQDEYLTSVSGYVKHDCSEFPCVSQLTFTTNLGKTYGPYGGGGGTFFEVNVEYDEIKGFFGHATEEYLTAFGVYVMLA</sequence>
<dbReference type="InterPro" id="IPR001229">
    <property type="entry name" value="Jacalin-like_lectin_dom"/>
</dbReference>
<reference evidence="3 4" key="1">
    <citation type="journal article" date="2019" name="Nat. Plants">
        <title>Genome sequencing of Musa balbisiana reveals subgenome evolution and function divergence in polyploid bananas.</title>
        <authorList>
            <person name="Yao X."/>
        </authorList>
    </citation>
    <scope>NUCLEOTIDE SEQUENCE [LARGE SCALE GENOMIC DNA]</scope>
    <source>
        <strain evidence="4">cv. DH-PKW</strain>
        <tissue evidence="3">Leaves</tissue>
    </source>
</reference>
<keyword evidence="4" id="KW-1185">Reference proteome</keyword>
<dbReference type="Proteomes" id="UP000317650">
    <property type="component" value="Chromosome 9"/>
</dbReference>
<dbReference type="AlphaFoldDB" id="A0A4S8IJH9"/>
<protein>
    <recommendedName>
        <fullName evidence="2">Jacalin-type lectin domain-containing protein</fullName>
    </recommendedName>
</protein>
<dbReference type="SMART" id="SM00915">
    <property type="entry name" value="Jacalin"/>
    <property type="match status" value="2"/>
</dbReference>
<evidence type="ECO:0000313" key="4">
    <source>
        <dbReference type="Proteomes" id="UP000317650"/>
    </source>
</evidence>
<dbReference type="Gene3D" id="2.100.10.30">
    <property type="entry name" value="Jacalin-like lectin domain"/>
    <property type="match status" value="3"/>
</dbReference>
<evidence type="ECO:0000313" key="3">
    <source>
        <dbReference type="EMBL" id="THU48024.1"/>
    </source>
</evidence>
<gene>
    <name evidence="3" type="ORF">C4D60_Mb09t21870</name>
</gene>
<accession>A0A4S8IJH9</accession>
<comment type="caution">
    <text evidence="3">The sequence shown here is derived from an EMBL/GenBank/DDBJ whole genome shotgun (WGS) entry which is preliminary data.</text>
</comment>
<evidence type="ECO:0000256" key="1">
    <source>
        <dbReference type="ARBA" id="ARBA00022734"/>
    </source>
</evidence>
<dbReference type="PANTHER" id="PTHR46506">
    <property type="entry name" value="OS05G0143600 PROTEIN"/>
    <property type="match status" value="1"/>
</dbReference>
<feature type="domain" description="Jacalin-type lectin" evidence="2">
    <location>
        <begin position="269"/>
        <end position="397"/>
    </location>
</feature>
<dbReference type="EMBL" id="PYDT01000010">
    <property type="protein sequence ID" value="THU48024.1"/>
    <property type="molecule type" value="Genomic_DNA"/>
</dbReference>
<feature type="domain" description="Jacalin-type lectin" evidence="2">
    <location>
        <begin position="128"/>
        <end position="261"/>
    </location>
</feature>